<dbReference type="CDD" id="cd02795">
    <property type="entry name" value="CBM6-CBM35-CBM36_like"/>
    <property type="match status" value="1"/>
</dbReference>
<evidence type="ECO:0000313" key="4">
    <source>
        <dbReference type="Proteomes" id="UP000019024"/>
    </source>
</evidence>
<proteinExistence type="predicted"/>
<protein>
    <recommendedName>
        <fullName evidence="2">Gylcosyl hydrolase 115 C-terminal domain-containing protein</fullName>
    </recommendedName>
</protein>
<dbReference type="PANTHER" id="PTHR37842">
    <property type="match status" value="1"/>
</dbReference>
<dbReference type="SUPFAM" id="SSF55545">
    <property type="entry name" value="beta-N-acetylhexosaminidase-like domain"/>
    <property type="match status" value="1"/>
</dbReference>
<evidence type="ECO:0000256" key="1">
    <source>
        <dbReference type="ARBA" id="ARBA00022801"/>
    </source>
</evidence>
<geneLocation type="plasmid" evidence="3">
    <name>unnamed</name>
</geneLocation>
<dbReference type="Pfam" id="PF15979">
    <property type="entry name" value="Glyco_hydro_115"/>
    <property type="match status" value="1"/>
</dbReference>
<dbReference type="InterPro" id="IPR042301">
    <property type="entry name" value="GH115_sf"/>
</dbReference>
<sequence length="955" mass="107043">MITDAPADDGVPIVSDDLVADLYVDPNDHEVASVATSDLADDVERVTGRHPDAISSLENVSARAVIVGTLGRSEGVEKCLPASDIDAEGLADERESFVIETVDNPIPGLESCVLIAGSDRRGTAYGAYELSKRIGVSPWYWWADVPAERRDSIVLEAGTYRFGPPSVTHRGIFLNDEDFGLRPWASETFAPEEADDRPGLGPKTYARVFELLLRLKANTIWPAMHPDTKAFYRYPENPAVAEKYAITVGTSHCEPLHRNNVDEWEAEFGEWNYATNRERIRRYWRERVEAVVDHDNIFTLGMRGIHDSGMPGGETREETLELLQQVIDDQRRILEDVHDRPVEEIPQVFCPYKEVLELYRGGLDVPEDVCLMWPDDNNGYVRELPIEPERQRDGGSGLYYHLSYWGRPHDYLWLSSVPPGLIRTELLKAYDAGARDYWIVNVGDIKPTETEMEFALDIAWDVEAARSVSSDEWLRTWASREFGASHAEDIAEILAEYYRLSLARKPEHMGWSTVYPDTRPDEPAFSFVHEGDEARRRIEAFDRLLERAEGIYDALSTDRRPSFYQLVLYQVRCAAAMSKKYLHAARSRLYAGQGRTAANRYAELAKRAHRTIESETQYYNETLSDGKWDGMQSHRPRDLPVFDPPATARVTPQEGAALGVAAEGHRAPIRGYESAPPSLPTFVPALETDRFIDLFARGEDPIEWTATASHEWIDLEDTEGVLVDERRLWVGIDRDTFPDERSTGQVTISGAGVEKTVRVEVATPFGEPAGEFLETNGAVAIEAEQYTDTRAGDPGFWTRCDVPGRTSGTTVAVRPATFSSHEPESDSAPLVEYDVELSTTGSVDIEVQCTPTQALTEHRDLRYAVSIDDGERQVASIDPDGGEHDPQWQQNVLRGAAIATTSHDIETAGTHTIQLRALDPGLVVDRIVIYTERTGETYLGPRESALERESIRQNN</sequence>
<evidence type="ECO:0000313" key="3">
    <source>
        <dbReference type="EMBL" id="AHG01349.1"/>
    </source>
</evidence>
<accession>W0JRY6</accession>
<reference evidence="3 4" key="1">
    <citation type="submission" date="2014-01" db="EMBL/GenBank/DDBJ databases">
        <authorList>
            <consortium name="DOE Joint Genome Institute"/>
            <person name="Anderson I."/>
            <person name="Huntemann M."/>
            <person name="Han J."/>
            <person name="Chen A."/>
            <person name="Kyrpides N."/>
            <person name="Mavromatis K."/>
            <person name="Markowitz V."/>
            <person name="Palaniappan K."/>
            <person name="Ivanova N."/>
            <person name="Schaumberg A."/>
            <person name="Pati A."/>
            <person name="Liolios K."/>
            <person name="Nordberg H.P."/>
            <person name="Cantor M.N."/>
            <person name="Hua S.X."/>
            <person name="Woyke T."/>
        </authorList>
    </citation>
    <scope>NUCLEOTIDE SEQUENCE [LARGE SCALE GENOMIC DNA]</scope>
    <source>
        <strain evidence="3 4">XH-48</strain>
        <plasmid evidence="4">1</plasmid>
    </source>
</reference>
<feature type="domain" description="Gylcosyl hydrolase 115 C-terminal" evidence="2">
    <location>
        <begin position="772"/>
        <end position="943"/>
    </location>
</feature>
<dbReference type="GO" id="GO:0016787">
    <property type="term" value="F:hydrolase activity"/>
    <property type="evidence" value="ECO:0007669"/>
    <property type="project" value="UniProtKB-KW"/>
</dbReference>
<dbReference type="OrthoDB" id="350764at2157"/>
<dbReference type="RefSeq" id="WP_049954274.1">
    <property type="nucleotide sequence ID" value="NZ_CP007056.1"/>
</dbReference>
<keyword evidence="3" id="KW-0614">Plasmid</keyword>
<keyword evidence="4" id="KW-1185">Reference proteome</keyword>
<dbReference type="KEGG" id="hlr:HALLA_02905"/>
<keyword evidence="1" id="KW-0378">Hydrolase</keyword>
<dbReference type="PATRIC" id="fig|797299.3.peg.3095"/>
<gene>
    <name evidence="3" type="ORF">HALLA_02905</name>
</gene>
<dbReference type="Gene3D" id="2.60.120.1620">
    <property type="match status" value="1"/>
</dbReference>
<dbReference type="Gene3D" id="3.20.20.520">
    <property type="entry name" value="Glycosyl hydrolase family 115"/>
    <property type="match status" value="1"/>
</dbReference>
<dbReference type="AlphaFoldDB" id="W0JRY6"/>
<dbReference type="InterPro" id="IPR031924">
    <property type="entry name" value="GH115"/>
</dbReference>
<dbReference type="Proteomes" id="UP000019024">
    <property type="component" value="Plasmid unnamed"/>
</dbReference>
<dbReference type="PANTHER" id="PTHR37842:SF2">
    <property type="entry name" value="GYLCOSYL HYDROLASE 115 C-TERMINAL DOMAIN-CONTAINING PROTEIN"/>
    <property type="match status" value="1"/>
</dbReference>
<dbReference type="InterPro" id="IPR029018">
    <property type="entry name" value="Hex-like_dom2"/>
</dbReference>
<dbReference type="Gene3D" id="1.20.58.2150">
    <property type="match status" value="1"/>
</dbReference>
<dbReference type="eggNOG" id="ENOG502N5Q1">
    <property type="taxonomic scope" value="Archaea"/>
</dbReference>
<evidence type="ECO:0000259" key="2">
    <source>
        <dbReference type="Pfam" id="PF17829"/>
    </source>
</evidence>
<dbReference type="HOGENOM" id="CLU_004852_0_0_2"/>
<dbReference type="GeneID" id="25146764"/>
<dbReference type="Gene3D" id="3.30.379.10">
    <property type="entry name" value="Chitobiase/beta-hexosaminidase domain 2-like"/>
    <property type="match status" value="1"/>
</dbReference>
<organism evidence="3 4">
    <name type="scientific">Halostagnicola larsenii XH-48</name>
    <dbReference type="NCBI Taxonomy" id="797299"/>
    <lineage>
        <taxon>Archaea</taxon>
        <taxon>Methanobacteriati</taxon>
        <taxon>Methanobacteriota</taxon>
        <taxon>Stenosarchaea group</taxon>
        <taxon>Halobacteria</taxon>
        <taxon>Halobacteriales</taxon>
        <taxon>Natrialbaceae</taxon>
        <taxon>Halostagnicola</taxon>
    </lineage>
</organism>
<dbReference type="InterPro" id="IPR041437">
    <property type="entry name" value="GH115_C"/>
</dbReference>
<dbReference type="EMBL" id="CP007056">
    <property type="protein sequence ID" value="AHG01349.1"/>
    <property type="molecule type" value="Genomic_DNA"/>
</dbReference>
<name>W0JRY6_9EURY</name>
<dbReference type="Pfam" id="PF17829">
    <property type="entry name" value="GH115_C"/>
    <property type="match status" value="1"/>
</dbReference>